<sequence>MSFGVSIGDILKLLEIATRVYKNCRDCPGEYKTLTNEARNLTNLLEDISDKYDAIPASKRQQLVDVYGTCVELLQELDKILIHYNGLDSKSKRAWDRLKWDEQRSRALREKLTSSVVMLNTFYTSLIHDNQVLILEALGRLERDYRGGHREESLVSVGKIVSGVAQEENEDEDDAAWPQIIRDLEDVGVSSRDVEDYRDFIVDWFVRAVNEGRLMEERDEPQSLATFPQGLSIALPVPSNERVQGMPSYETPRFPPPAPELRPLPSPTSNFPDLRSASPSLDSPTTQADPKALTAVQTPQTASISNPIQSSIDENGSSTEGNLIWTAQQIVAAWEERDFVAAETLLEKQLAAVEGGGTINTGQPDRRVLLHLIGVCASYSGNFLKAKHLFQRAFNGIYLSGGNIDDGDIAAARWLGDTCLHLNEPHNTAFAWGVALEGLTARYGTSRDLTWRVYEELDLLNRLLQSITTVAHSFRRNFDPTDIFLSSHAKEKSSLMISVLSRMDKIASNISTPDHMHALAKGINTTAELQSPRPRTDSNFAETYLVEPLVSSRAWPLQWDATFSPGDAILLQRNMSFQLPRNPMVPPNLSFVEYTPTVGLVHAKNLHYITKRDIKWLAETVQAGLREMGIEYRCGIGATLICRLNQRSDNFAFFEGIGIKFRKVQFRSLYGLKVTPVLWATRGVPTQGNGFLSLKARKGTEGFRDIIKGFLERAEDEEKIAESQLKTKPSWKSSKSLKLSSEKGT</sequence>
<reference evidence="2" key="1">
    <citation type="journal article" date="2020" name="Stud. Mycol.">
        <title>101 Dothideomycetes genomes: a test case for predicting lifestyles and emergence of pathogens.</title>
        <authorList>
            <person name="Haridas S."/>
            <person name="Albert R."/>
            <person name="Binder M."/>
            <person name="Bloem J."/>
            <person name="Labutti K."/>
            <person name="Salamov A."/>
            <person name="Andreopoulos B."/>
            <person name="Baker S."/>
            <person name="Barry K."/>
            <person name="Bills G."/>
            <person name="Bluhm B."/>
            <person name="Cannon C."/>
            <person name="Castanera R."/>
            <person name="Culley D."/>
            <person name="Daum C."/>
            <person name="Ezra D."/>
            <person name="Gonzalez J."/>
            <person name="Henrissat B."/>
            <person name="Kuo A."/>
            <person name="Liang C."/>
            <person name="Lipzen A."/>
            <person name="Lutzoni F."/>
            <person name="Magnuson J."/>
            <person name="Mondo S."/>
            <person name="Nolan M."/>
            <person name="Ohm R."/>
            <person name="Pangilinan J."/>
            <person name="Park H.-J."/>
            <person name="Ramirez L."/>
            <person name="Alfaro M."/>
            <person name="Sun H."/>
            <person name="Tritt A."/>
            <person name="Yoshinaga Y."/>
            <person name="Zwiers L.-H."/>
            <person name="Turgeon B."/>
            <person name="Goodwin S."/>
            <person name="Spatafora J."/>
            <person name="Crous P."/>
            <person name="Grigoriev I."/>
        </authorList>
    </citation>
    <scope>NUCLEOTIDE SEQUENCE</scope>
    <source>
        <strain evidence="2">CBS 109.77</strain>
    </source>
</reference>
<accession>A0A6A6XWW0</accession>
<dbReference type="OrthoDB" id="7464126at2759"/>
<evidence type="ECO:0008006" key="4">
    <source>
        <dbReference type="Google" id="ProtNLM"/>
    </source>
</evidence>
<evidence type="ECO:0000313" key="2">
    <source>
        <dbReference type="EMBL" id="KAF2800087.1"/>
    </source>
</evidence>
<feature type="compositionally biased region" description="Polar residues" evidence="1">
    <location>
        <begin position="295"/>
        <end position="317"/>
    </location>
</feature>
<dbReference type="Proteomes" id="UP000799757">
    <property type="component" value="Unassembled WGS sequence"/>
</dbReference>
<feature type="region of interest" description="Disordered" evidence="1">
    <location>
        <begin position="240"/>
        <end position="317"/>
    </location>
</feature>
<dbReference type="AlphaFoldDB" id="A0A6A6XWW0"/>
<evidence type="ECO:0000256" key="1">
    <source>
        <dbReference type="SAM" id="MobiDB-lite"/>
    </source>
</evidence>
<feature type="compositionally biased region" description="Pro residues" evidence="1">
    <location>
        <begin position="253"/>
        <end position="266"/>
    </location>
</feature>
<feature type="region of interest" description="Disordered" evidence="1">
    <location>
        <begin position="721"/>
        <end position="745"/>
    </location>
</feature>
<dbReference type="EMBL" id="MU001753">
    <property type="protein sequence ID" value="KAF2800087.1"/>
    <property type="molecule type" value="Genomic_DNA"/>
</dbReference>
<keyword evidence="3" id="KW-1185">Reference proteome</keyword>
<organism evidence="2 3">
    <name type="scientific">Melanomma pulvis-pyrius CBS 109.77</name>
    <dbReference type="NCBI Taxonomy" id="1314802"/>
    <lineage>
        <taxon>Eukaryota</taxon>
        <taxon>Fungi</taxon>
        <taxon>Dikarya</taxon>
        <taxon>Ascomycota</taxon>
        <taxon>Pezizomycotina</taxon>
        <taxon>Dothideomycetes</taxon>
        <taxon>Pleosporomycetidae</taxon>
        <taxon>Pleosporales</taxon>
        <taxon>Melanommataceae</taxon>
        <taxon>Melanomma</taxon>
    </lineage>
</organism>
<feature type="compositionally biased region" description="Polar residues" evidence="1">
    <location>
        <begin position="277"/>
        <end position="288"/>
    </location>
</feature>
<evidence type="ECO:0000313" key="3">
    <source>
        <dbReference type="Proteomes" id="UP000799757"/>
    </source>
</evidence>
<proteinExistence type="predicted"/>
<name>A0A6A6XWW0_9PLEO</name>
<feature type="compositionally biased region" description="Low complexity" evidence="1">
    <location>
        <begin position="726"/>
        <end position="739"/>
    </location>
</feature>
<protein>
    <recommendedName>
        <fullName evidence="4">Fungal N-terminal domain-containing protein</fullName>
    </recommendedName>
</protein>
<gene>
    <name evidence="2" type="ORF">K505DRAFT_229596</name>
</gene>